<dbReference type="Proteomes" id="UP001329825">
    <property type="component" value="Chromosome 1"/>
</dbReference>
<protein>
    <submittedName>
        <fullName evidence="2">Uncharacterized protein</fullName>
    </submittedName>
</protein>
<organism evidence="2 3">
    <name type="scientific">Kwoniella shivajii</name>
    <dbReference type="NCBI Taxonomy" id="564305"/>
    <lineage>
        <taxon>Eukaryota</taxon>
        <taxon>Fungi</taxon>
        <taxon>Dikarya</taxon>
        <taxon>Basidiomycota</taxon>
        <taxon>Agaricomycotina</taxon>
        <taxon>Tremellomycetes</taxon>
        <taxon>Tremellales</taxon>
        <taxon>Cryptococcaceae</taxon>
        <taxon>Kwoniella</taxon>
    </lineage>
</organism>
<keyword evidence="3" id="KW-1185">Reference proteome</keyword>
<sequence>MEIAMILGMVFDLSIPLQYHNDEHLASKHSTHLENYWPTFIIGCLIEGVSFFLLHPDLFTLIVCVKTVFLFVTWLSKDQDGLRIQPGDARSSRSNSNRHSKRSSPNDPNDPSRPSRSSSSSGGPPKNMPECKSVPSAYKHLKKAGYSDQAIAGMILSMNQNGDKDKDKDRSKKNFDTWRKEKDPKELQRRNQQYSDFAKKSGWNPSSSSSSLSNETTQGSGGDGGESSMPQSKYIESPYKHLKKAGYDDAAIAGMILSVNKSGDKDHAKKVFDTWRKERDPKEIKRRNGQYTAMAQKAGWKSGSGSSGGGGSSSASDGPSNMPTSKFIPNPYKQLKKAGYEDQAIAGMIISMNQSGKDHAEKVIKIWSSEKDPKQIKRRNQQYIDSAKKSGWPDKSKMDSASQPSSSGSNGRGGGGRKKLAISVKAVKQIESRMKQLNGTNEQIDQGIQSQILSILKNPQSENDLEKVTNTLKQFGIKVDLNSPEFVEGYGELDPNGNIRDIVLREETVSGLCTGMVHKAFEPNLVQEWLKYLTVPRSKREFNDNIVPLAKRVDVYLGDGYTGTGPNQINRKALESIKPDIQKKTGAPSSMVDHMIEKAINMLNVEESEKMLKNWAMNGIGKSEFEQFRREMGEWA</sequence>
<gene>
    <name evidence="2" type="ORF">IL334_001282</name>
</gene>
<evidence type="ECO:0000313" key="3">
    <source>
        <dbReference type="Proteomes" id="UP001329825"/>
    </source>
</evidence>
<evidence type="ECO:0000256" key="1">
    <source>
        <dbReference type="SAM" id="MobiDB-lite"/>
    </source>
</evidence>
<name>A0ABZ1CRU8_9TREE</name>
<feature type="region of interest" description="Disordered" evidence="1">
    <location>
        <begin position="83"/>
        <end position="133"/>
    </location>
</feature>
<feature type="region of interest" description="Disordered" evidence="1">
    <location>
        <begin position="290"/>
        <end position="330"/>
    </location>
</feature>
<feature type="compositionally biased region" description="Low complexity" evidence="1">
    <location>
        <begin position="103"/>
        <end position="125"/>
    </location>
</feature>
<evidence type="ECO:0000313" key="2">
    <source>
        <dbReference type="EMBL" id="WRT64350.1"/>
    </source>
</evidence>
<reference evidence="2 3" key="1">
    <citation type="submission" date="2024-01" db="EMBL/GenBank/DDBJ databases">
        <title>Comparative genomics of Cryptococcus and Kwoniella reveals pathogenesis evolution and contrasting modes of karyotype evolution via chromosome fusion or intercentromeric recombination.</title>
        <authorList>
            <person name="Coelho M.A."/>
            <person name="David-Palma M."/>
            <person name="Shea T."/>
            <person name="Bowers K."/>
            <person name="McGinley-Smith S."/>
            <person name="Mohammad A.W."/>
            <person name="Gnirke A."/>
            <person name="Yurkov A.M."/>
            <person name="Nowrousian M."/>
            <person name="Sun S."/>
            <person name="Cuomo C.A."/>
            <person name="Heitman J."/>
        </authorList>
    </citation>
    <scope>NUCLEOTIDE SEQUENCE [LARGE SCALE GENOMIC DNA]</scope>
    <source>
        <strain evidence="2">CBS 11374</strain>
    </source>
</reference>
<dbReference type="EMBL" id="CP141881">
    <property type="protein sequence ID" value="WRT64350.1"/>
    <property type="molecule type" value="Genomic_DNA"/>
</dbReference>
<dbReference type="GeneID" id="87953413"/>
<feature type="compositionally biased region" description="Basic and acidic residues" evidence="1">
    <location>
        <begin position="386"/>
        <end position="398"/>
    </location>
</feature>
<feature type="region of interest" description="Disordered" evidence="1">
    <location>
        <begin position="158"/>
        <end position="232"/>
    </location>
</feature>
<feature type="region of interest" description="Disordered" evidence="1">
    <location>
        <begin position="371"/>
        <end position="418"/>
    </location>
</feature>
<feature type="compositionally biased region" description="Basic and acidic residues" evidence="1">
    <location>
        <begin position="162"/>
        <end position="189"/>
    </location>
</feature>
<accession>A0ABZ1CRU8</accession>
<proteinExistence type="predicted"/>
<feature type="compositionally biased region" description="Low complexity" evidence="1">
    <location>
        <begin position="400"/>
        <end position="409"/>
    </location>
</feature>
<dbReference type="RefSeq" id="XP_062789090.1">
    <property type="nucleotide sequence ID" value="XM_062933039.1"/>
</dbReference>